<keyword evidence="2" id="KW-1185">Reference proteome</keyword>
<organism evidence="1 2">
    <name type="scientific">Streptomyces pini</name>
    <dbReference type="NCBI Taxonomy" id="1520580"/>
    <lineage>
        <taxon>Bacteria</taxon>
        <taxon>Bacillati</taxon>
        <taxon>Actinomycetota</taxon>
        <taxon>Actinomycetes</taxon>
        <taxon>Kitasatosporales</taxon>
        <taxon>Streptomycetaceae</taxon>
        <taxon>Streptomyces</taxon>
    </lineage>
</organism>
<name>A0A1I3ZMD7_9ACTN</name>
<reference evidence="2" key="1">
    <citation type="submission" date="2016-10" db="EMBL/GenBank/DDBJ databases">
        <authorList>
            <person name="Varghese N."/>
            <person name="Submissions S."/>
        </authorList>
    </citation>
    <scope>NUCLEOTIDE SEQUENCE [LARGE SCALE GENOMIC DNA]</scope>
    <source>
        <strain evidence="2">PL19</strain>
    </source>
</reference>
<accession>A0A1I3ZMD7</accession>
<evidence type="ECO:0000313" key="2">
    <source>
        <dbReference type="Proteomes" id="UP000198928"/>
    </source>
</evidence>
<evidence type="ECO:0008006" key="3">
    <source>
        <dbReference type="Google" id="ProtNLM"/>
    </source>
</evidence>
<protein>
    <recommendedName>
        <fullName evidence="3">Pentapeptide repeat-containing protein</fullName>
    </recommendedName>
</protein>
<dbReference type="EMBL" id="FOSG01000006">
    <property type="protein sequence ID" value="SFK45185.1"/>
    <property type="molecule type" value="Genomic_DNA"/>
</dbReference>
<sequence length="631" mass="67128">MTSSRSGPSPALIFWPHCGRGADSADPAGCPGILLTGHSTCLAHLDEADRTAHLAALSPGDDIDLRGTPFTQDLLNELLRALTDPATNRPRLGTLLLEGAHFDGGLRLDGADLGGDLRLEGARVDGDVSIGGVSVGGEISFHEARIDGDVLLGGTETGGDLSFQQARIGGHSLLTKVRTGGDLLFVRTEIGGYLMIGETATDGGAQFYDARIGGPVQLLHTRIGGSAGFAWARVDGHLSFHDTRVGGRAWFTGTVIGGDARFAGMLFERTTKLGPLVCAGTLDLSEAVFGTAVTVEAAAKAVRCRRTRWTSTAALRLRYAEVDLSDAVLEYPVGVAAHARPFAAHRSKVPEPGLTDPRVSVVSLRGVDAAHLMLTGTDLTDCLFAGTVHLDQLRLEGHCRMAAAPAGLRRRGLRPVRRTPRRTLAEEHHWRAAHGGHGDGWTPVPRGEEVPEPAVLAPVYRQLRKALEEGKDEPGAADFYYGEMEMRRHDPGTPWAERALLAAYWAVSGYGLRAARALGWLGAAMLATIVLLMGFGIPEDSPKQEATGTVPPGGGTVTLTIDKADPRNPTGDRFTGERFEKALNVTLDSVVFRSSGQDLTTTGTYTEMASRLVEPVLLGLAVLAVRNRVKR</sequence>
<gene>
    <name evidence="1" type="ORF">SAMN05192584_10686</name>
</gene>
<dbReference type="Proteomes" id="UP000198928">
    <property type="component" value="Unassembled WGS sequence"/>
</dbReference>
<proteinExistence type="predicted"/>
<dbReference type="RefSeq" id="WP_245793538.1">
    <property type="nucleotide sequence ID" value="NZ_FOSG01000006.1"/>
</dbReference>
<evidence type="ECO:0000313" key="1">
    <source>
        <dbReference type="EMBL" id="SFK45185.1"/>
    </source>
</evidence>
<dbReference type="AlphaFoldDB" id="A0A1I3ZMD7"/>